<sequence length="130" mass="15184">MMKTYRTAAQWLALLQQRSNFKGTNIEFCQHHNIAITTYYKQRALLVKQSNPNLPQQTLNATSSRFIQLKQTTTEVCAQTHQNVVQFDIRTGQLMFRKRLGIYTYFLTFHGNRLSILGAVWHSSLRQAMM</sequence>
<comment type="caution">
    <text evidence="2">The sequence shown here is derived from an EMBL/GenBank/DDBJ whole genome shotgun (WGS) entry which is preliminary data.</text>
</comment>
<protein>
    <submittedName>
        <fullName evidence="2">IS66 family insertion sequence element accessory protein TnpB</fullName>
    </submittedName>
</protein>
<proteinExistence type="predicted"/>
<keyword evidence="1" id="KW-0812">Transmembrane</keyword>
<dbReference type="EMBL" id="JAQQPZ010000013">
    <property type="protein sequence ID" value="MDD8060359.1"/>
    <property type="molecule type" value="Genomic_DNA"/>
</dbReference>
<dbReference type="RefSeq" id="WP_274408561.1">
    <property type="nucleotide sequence ID" value="NZ_JAQQPZ010000013.1"/>
</dbReference>
<accession>A0ABT5TRC2</accession>
<evidence type="ECO:0000313" key="3">
    <source>
        <dbReference type="Proteomes" id="UP001213691"/>
    </source>
</evidence>
<dbReference type="Proteomes" id="UP001213691">
    <property type="component" value="Unassembled WGS sequence"/>
</dbReference>
<name>A0ABT5TRC2_9GAMM</name>
<evidence type="ECO:0000313" key="2">
    <source>
        <dbReference type="EMBL" id="MDD8060359.1"/>
    </source>
</evidence>
<gene>
    <name evidence="2" type="ORF">PQR79_14850</name>
</gene>
<keyword evidence="1" id="KW-0472">Membrane</keyword>
<keyword evidence="3" id="KW-1185">Reference proteome</keyword>
<evidence type="ECO:0000256" key="1">
    <source>
        <dbReference type="SAM" id="Phobius"/>
    </source>
</evidence>
<feature type="transmembrane region" description="Helical" evidence="1">
    <location>
        <begin position="100"/>
        <end position="121"/>
    </location>
</feature>
<organism evidence="2 3">
    <name type="scientific">Shewanella metallivivens</name>
    <dbReference type="NCBI Taxonomy" id="2872342"/>
    <lineage>
        <taxon>Bacteria</taxon>
        <taxon>Pseudomonadati</taxon>
        <taxon>Pseudomonadota</taxon>
        <taxon>Gammaproteobacteria</taxon>
        <taxon>Alteromonadales</taxon>
        <taxon>Shewanellaceae</taxon>
        <taxon>Shewanella</taxon>
    </lineage>
</organism>
<keyword evidence="1" id="KW-1133">Transmembrane helix</keyword>
<reference evidence="2 3" key="1">
    <citation type="submission" date="2023-02" db="EMBL/GenBank/DDBJ databases">
        <title>Genome sequence of Shewanella metallivivens ER-Te-42B-Light, sp. nov., enriched from sulfide tube worms (Riftia pachyptila) isolated from Explorer Ridge in the Pacific Ocean.</title>
        <authorList>
            <person name="Maltman C."/>
            <person name="Kuzyk S.B."/>
            <person name="Kyndt J.A."/>
            <person name="Yurkov V."/>
        </authorList>
    </citation>
    <scope>NUCLEOTIDE SEQUENCE [LARGE SCALE GENOMIC DNA]</scope>
    <source>
        <strain evidence="2 3">ER-Te-42B-Light</strain>
    </source>
</reference>